<dbReference type="PANTHER" id="PTHR39576">
    <property type="entry name" value="ATTACHING AND EFFACING PROTEIN HOMOLOG-RELATED-RELATED"/>
    <property type="match status" value="1"/>
</dbReference>
<dbReference type="EMBL" id="VCDN01000015">
    <property type="protein sequence ID" value="MDX7986684.1"/>
    <property type="molecule type" value="Genomic_DNA"/>
</dbReference>
<feature type="domain" description="Big-1" evidence="2">
    <location>
        <begin position="416"/>
        <end position="508"/>
    </location>
</feature>
<evidence type="ECO:0000313" key="3">
    <source>
        <dbReference type="EMBL" id="MDX7986684.1"/>
    </source>
</evidence>
<dbReference type="Pfam" id="PF09134">
    <property type="entry name" value="Invasin_D3"/>
    <property type="match status" value="1"/>
</dbReference>
<reference evidence="4" key="1">
    <citation type="journal article" date="2024" name="Toxins">
        <title>Genome Sequence Analysis of Native Xenorhabdus Strains Isolated from Entomopathogenic Nematodes in Argentina.</title>
        <authorList>
            <person name="Palma L."/>
            <person name="Frizzo L."/>
            <person name="Kaiser S."/>
            <person name="Berry C."/>
            <person name="Caballero P."/>
            <person name="Bode H.B."/>
            <person name="Del Valle E.E."/>
        </authorList>
    </citation>
    <scope>NUCLEOTIDE SEQUENCE [LARGE SCALE GENOMIC DNA]</scope>
    <source>
        <strain evidence="4">12</strain>
    </source>
</reference>
<dbReference type="PANTHER" id="PTHR39576:SF2">
    <property type="entry name" value="ATTACHING AND EFFACING PROTEIN HOMOLOG-RELATED"/>
    <property type="match status" value="1"/>
</dbReference>
<dbReference type="SUPFAM" id="SSF49373">
    <property type="entry name" value="Invasin/intimin cell-adhesion fragments"/>
    <property type="match status" value="6"/>
</dbReference>
<dbReference type="InterPro" id="IPR008964">
    <property type="entry name" value="Invasin/intimin_cell_adhesion"/>
</dbReference>
<name>A0ABU4S743_9GAMM</name>
<dbReference type="Pfam" id="PF02369">
    <property type="entry name" value="Big_1"/>
    <property type="match status" value="5"/>
</dbReference>
<dbReference type="Proteomes" id="UP001271890">
    <property type="component" value="Unassembled WGS sequence"/>
</dbReference>
<keyword evidence="4" id="KW-1185">Reference proteome</keyword>
<dbReference type="InterPro" id="IPR051715">
    <property type="entry name" value="Intimin-Invasin_domain"/>
</dbReference>
<gene>
    <name evidence="3" type="ORF">FE392_04945</name>
</gene>
<comment type="similarity">
    <text evidence="1">Belongs to the intimin/invasin family.</text>
</comment>
<organism evidence="3 4">
    <name type="scientific">Xenorhabdus santafensis</name>
    <dbReference type="NCBI Taxonomy" id="2582833"/>
    <lineage>
        <taxon>Bacteria</taxon>
        <taxon>Pseudomonadati</taxon>
        <taxon>Pseudomonadota</taxon>
        <taxon>Gammaproteobacteria</taxon>
        <taxon>Enterobacterales</taxon>
        <taxon>Morganellaceae</taxon>
        <taxon>Xenorhabdus</taxon>
    </lineage>
</organism>
<feature type="domain" description="Big-1" evidence="2">
    <location>
        <begin position="318"/>
        <end position="407"/>
    </location>
</feature>
<feature type="non-terminal residue" evidence="3">
    <location>
        <position position="1"/>
    </location>
</feature>
<evidence type="ECO:0000259" key="2">
    <source>
        <dbReference type="PROSITE" id="PS51127"/>
    </source>
</evidence>
<dbReference type="InterPro" id="IPR003344">
    <property type="entry name" value="Big_1_dom"/>
</dbReference>
<dbReference type="InterPro" id="IPR013783">
    <property type="entry name" value="Ig-like_fold"/>
</dbReference>
<dbReference type="InterPro" id="IPR015217">
    <property type="entry name" value="Invasin_dom_3"/>
</dbReference>
<feature type="non-terminal residue" evidence="3">
    <location>
        <position position="626"/>
    </location>
</feature>
<feature type="domain" description="Big-1" evidence="2">
    <location>
        <begin position="98"/>
        <end position="192"/>
    </location>
</feature>
<dbReference type="Gene3D" id="2.60.40.10">
    <property type="entry name" value="Immunoglobulins"/>
    <property type="match status" value="6"/>
</dbReference>
<protein>
    <recommendedName>
        <fullName evidence="2">Big-1 domain-containing protein</fullName>
    </recommendedName>
</protein>
<sequence>PADGVSTHQIAFTVVDEFGNPIPDYTVTSIANNGAEMEQEGKTDAKGQLTVSLTNTRAGGTTVTLTVGGQAYPVEVSFIPDEKTAQIAEGNLQVIYPDGSIAKKEDTFIADGETQYRVRAIVTDKSGNLVPDVVVTFQTDNQAKITAKGQKTDKEGKIEIPISNTKAGTTMVTAVINRSSGAVQFQLPMLFVGDNLTAKVVKVKAKLAQNKNQPDPEGKYVADGKTPVILKAFVVDQHGNELPSANIHWKSNCDKDIITFADAPSKTDDNGIARTTIISKRAADIRVTACTKKGNKISANTSKPIRFKADQSTGKLSAITSSKSEALIADNKDSVELASQLLDMHGNPLQGEKVIWSVDKSGAAINQTSTTDEHGNAKTILRATKSGEITVTATYGASHNAQSITINAQADLKTAKVVLTSESNVAVADGDDAIRIIATVMDANNNPLVGRNIIWRSSENNSPLKPAKGLIDGQGKSSTVISSTQVGKKVIEARLTDEIKATHSVMFTAISPDSARADAEGMKAQSHFILSPQSLAADGTAKSQATLILKDQYGNVIPGQNGKIHYSVVSEEANRVTFHDQKESTPGTYNVTVLSGTTAGEVVIRATVTEQLSFDTTLTLLADKKT</sequence>
<evidence type="ECO:0000313" key="4">
    <source>
        <dbReference type="Proteomes" id="UP001271890"/>
    </source>
</evidence>
<comment type="caution">
    <text evidence="3">The sequence shown here is derived from an EMBL/GenBank/DDBJ whole genome shotgun (WGS) entry which is preliminary data.</text>
</comment>
<evidence type="ECO:0000256" key="1">
    <source>
        <dbReference type="ARBA" id="ARBA00010116"/>
    </source>
</evidence>
<dbReference type="PROSITE" id="PS51127">
    <property type="entry name" value="BIG1"/>
    <property type="match status" value="4"/>
</dbReference>
<accession>A0ABU4S743</accession>
<dbReference type="RefSeq" id="WP_319929126.1">
    <property type="nucleotide sequence ID" value="NZ_VCDN01000015.1"/>
</dbReference>
<proteinExistence type="inferred from homology"/>
<feature type="domain" description="Big-1" evidence="2">
    <location>
        <begin position="1"/>
        <end position="79"/>
    </location>
</feature>
<dbReference type="SMART" id="SM00634">
    <property type="entry name" value="BID_1"/>
    <property type="match status" value="5"/>
</dbReference>